<gene>
    <name evidence="9" type="ORF">IAD18_00790</name>
</gene>
<keyword evidence="4" id="KW-0378">Hydrolase</keyword>
<dbReference type="CDD" id="cd07025">
    <property type="entry name" value="Peptidase_S66"/>
    <property type="match status" value="1"/>
</dbReference>
<feature type="active site" description="Charge relay system" evidence="6">
    <location>
        <position position="270"/>
    </location>
</feature>
<dbReference type="AlphaFoldDB" id="A0A9D1LFU6"/>
<feature type="domain" description="LD-carboxypeptidase C-terminal" evidence="8">
    <location>
        <begin position="171"/>
        <end position="285"/>
    </location>
</feature>
<dbReference type="PIRSF" id="PIRSF028757">
    <property type="entry name" value="LD-carboxypeptidase"/>
    <property type="match status" value="1"/>
</dbReference>
<evidence type="ECO:0000256" key="1">
    <source>
        <dbReference type="ARBA" id="ARBA00010233"/>
    </source>
</evidence>
<feature type="domain" description="LD-carboxypeptidase N-terminal" evidence="7">
    <location>
        <begin position="13"/>
        <end position="128"/>
    </location>
</feature>
<evidence type="ECO:0000256" key="2">
    <source>
        <dbReference type="ARBA" id="ARBA00022645"/>
    </source>
</evidence>
<dbReference type="GO" id="GO:0004180">
    <property type="term" value="F:carboxypeptidase activity"/>
    <property type="evidence" value="ECO:0007669"/>
    <property type="project" value="UniProtKB-KW"/>
</dbReference>
<reference evidence="9" key="1">
    <citation type="submission" date="2020-10" db="EMBL/GenBank/DDBJ databases">
        <authorList>
            <person name="Gilroy R."/>
        </authorList>
    </citation>
    <scope>NUCLEOTIDE SEQUENCE</scope>
    <source>
        <strain evidence="9">17073</strain>
    </source>
</reference>
<dbReference type="InterPro" id="IPR029062">
    <property type="entry name" value="Class_I_gatase-like"/>
</dbReference>
<keyword evidence="3" id="KW-0645">Protease</keyword>
<dbReference type="Gene3D" id="3.50.30.60">
    <property type="entry name" value="LD-carboxypeptidase A C-terminal domain-like"/>
    <property type="match status" value="1"/>
</dbReference>
<proteinExistence type="inferred from homology"/>
<dbReference type="Gene3D" id="3.40.50.10740">
    <property type="entry name" value="Class I glutamine amidotransferase-like"/>
    <property type="match status" value="1"/>
</dbReference>
<dbReference type="SUPFAM" id="SSF52317">
    <property type="entry name" value="Class I glutamine amidotransferase-like"/>
    <property type="match status" value="1"/>
</dbReference>
<organism evidence="9 10">
    <name type="scientific">Candidatus Limisoma intestinavium</name>
    <dbReference type="NCBI Taxonomy" id="2840856"/>
    <lineage>
        <taxon>Bacteria</taxon>
        <taxon>Pseudomonadati</taxon>
        <taxon>Bacteroidota</taxon>
        <taxon>Bacteroidia</taxon>
        <taxon>Bacteroidales</taxon>
        <taxon>Candidatus Limisoma</taxon>
    </lineage>
</organism>
<protein>
    <submittedName>
        <fullName evidence="9">LD-carboxypeptidase</fullName>
    </submittedName>
</protein>
<evidence type="ECO:0000256" key="4">
    <source>
        <dbReference type="ARBA" id="ARBA00022801"/>
    </source>
</evidence>
<dbReference type="InterPro" id="IPR040921">
    <property type="entry name" value="Peptidase_S66C"/>
</dbReference>
<dbReference type="InterPro" id="IPR003507">
    <property type="entry name" value="S66_fam"/>
</dbReference>
<evidence type="ECO:0000256" key="6">
    <source>
        <dbReference type="PIRSR" id="PIRSR028757-1"/>
    </source>
</evidence>
<dbReference type="InterPro" id="IPR027461">
    <property type="entry name" value="Carboxypeptidase_A_C_sf"/>
</dbReference>
<sequence length="299" mass="32732">MIYPKPLQPGDAIAIVSPASKIDTKLVDSACATLARWGFDPIVGRHCKDTCGSYSGTIDQRLSDLREAAENPKVRAVLCSRGGYGVVHLLSSLSPEFWKTDPKWIIGFSDISALHAAAAANGVASIHAPMCKHLTEHPDDECSQALRRILAGELPAYETKPNPLNHTGKAEGRIFGGNLAVLNGLVSTPYDLLKGDRILFIEDVGEEIYKVERMLYTLKLNGTLASLKALIVGQFTEYHPSDDHTEMYDMIEKMMKSYDIPVVYDFPVGHVDRNLPIVEGAYASLAVDADSVKLSFSKR</sequence>
<dbReference type="GO" id="GO:0008236">
    <property type="term" value="F:serine-type peptidase activity"/>
    <property type="evidence" value="ECO:0007669"/>
    <property type="project" value="UniProtKB-KW"/>
</dbReference>
<keyword evidence="2" id="KW-0121">Carboxypeptidase</keyword>
<dbReference type="EMBL" id="DVMS01000021">
    <property type="protein sequence ID" value="HIU38184.1"/>
    <property type="molecule type" value="Genomic_DNA"/>
</dbReference>
<evidence type="ECO:0000256" key="5">
    <source>
        <dbReference type="ARBA" id="ARBA00022825"/>
    </source>
</evidence>
<feature type="active site" description="Nucleophile" evidence="6">
    <location>
        <position position="109"/>
    </location>
</feature>
<evidence type="ECO:0000259" key="8">
    <source>
        <dbReference type="Pfam" id="PF17676"/>
    </source>
</evidence>
<comment type="caution">
    <text evidence="9">The sequence shown here is derived from an EMBL/GenBank/DDBJ whole genome shotgun (WGS) entry which is preliminary data.</text>
</comment>
<dbReference type="SUPFAM" id="SSF141986">
    <property type="entry name" value="LD-carboxypeptidase A C-terminal domain-like"/>
    <property type="match status" value="1"/>
</dbReference>
<dbReference type="Pfam" id="PF17676">
    <property type="entry name" value="Peptidase_S66C"/>
    <property type="match status" value="1"/>
</dbReference>
<dbReference type="Proteomes" id="UP000824076">
    <property type="component" value="Unassembled WGS sequence"/>
</dbReference>
<evidence type="ECO:0000313" key="10">
    <source>
        <dbReference type="Proteomes" id="UP000824076"/>
    </source>
</evidence>
<feature type="active site" description="Charge relay system" evidence="6">
    <location>
        <position position="202"/>
    </location>
</feature>
<evidence type="ECO:0000313" key="9">
    <source>
        <dbReference type="EMBL" id="HIU38184.1"/>
    </source>
</evidence>
<reference evidence="9" key="2">
    <citation type="journal article" date="2021" name="PeerJ">
        <title>Extensive microbial diversity within the chicken gut microbiome revealed by metagenomics and culture.</title>
        <authorList>
            <person name="Gilroy R."/>
            <person name="Ravi A."/>
            <person name="Getino M."/>
            <person name="Pursley I."/>
            <person name="Horton D.L."/>
            <person name="Alikhan N.F."/>
            <person name="Baker D."/>
            <person name="Gharbi K."/>
            <person name="Hall N."/>
            <person name="Watson M."/>
            <person name="Adriaenssens E.M."/>
            <person name="Foster-Nyarko E."/>
            <person name="Jarju S."/>
            <person name="Secka A."/>
            <person name="Antonio M."/>
            <person name="Oren A."/>
            <person name="Chaudhuri R.R."/>
            <person name="La Ragione R."/>
            <person name="Hildebrand F."/>
            <person name="Pallen M.J."/>
        </authorList>
    </citation>
    <scope>NUCLEOTIDE SEQUENCE</scope>
    <source>
        <strain evidence="9">17073</strain>
    </source>
</reference>
<name>A0A9D1LFU6_9BACT</name>
<evidence type="ECO:0000256" key="3">
    <source>
        <dbReference type="ARBA" id="ARBA00022670"/>
    </source>
</evidence>
<dbReference type="InterPro" id="IPR040449">
    <property type="entry name" value="Peptidase_S66_N"/>
</dbReference>
<dbReference type="PANTHER" id="PTHR30237:SF2">
    <property type="entry name" value="MUREIN TETRAPEPTIDE CARBOXYPEPTIDASE"/>
    <property type="match status" value="1"/>
</dbReference>
<evidence type="ECO:0000259" key="7">
    <source>
        <dbReference type="Pfam" id="PF02016"/>
    </source>
</evidence>
<accession>A0A9D1LFU6</accession>
<comment type="similarity">
    <text evidence="1">Belongs to the peptidase S66 family.</text>
</comment>
<dbReference type="InterPro" id="IPR027478">
    <property type="entry name" value="LdcA_N"/>
</dbReference>
<dbReference type="Pfam" id="PF02016">
    <property type="entry name" value="Peptidase_S66"/>
    <property type="match status" value="1"/>
</dbReference>
<keyword evidence="5" id="KW-0720">Serine protease</keyword>
<dbReference type="GO" id="GO:0006508">
    <property type="term" value="P:proteolysis"/>
    <property type="evidence" value="ECO:0007669"/>
    <property type="project" value="UniProtKB-KW"/>
</dbReference>
<dbReference type="PANTHER" id="PTHR30237">
    <property type="entry name" value="MURAMOYLTETRAPEPTIDE CARBOXYPEPTIDASE"/>
    <property type="match status" value="1"/>
</dbReference>